<organism evidence="1 2">
    <name type="scientific">Lasiosphaeris hirsuta</name>
    <dbReference type="NCBI Taxonomy" id="260670"/>
    <lineage>
        <taxon>Eukaryota</taxon>
        <taxon>Fungi</taxon>
        <taxon>Dikarya</taxon>
        <taxon>Ascomycota</taxon>
        <taxon>Pezizomycotina</taxon>
        <taxon>Sordariomycetes</taxon>
        <taxon>Sordariomycetidae</taxon>
        <taxon>Sordariales</taxon>
        <taxon>Lasiosphaeriaceae</taxon>
        <taxon>Lasiosphaeris</taxon>
    </lineage>
</organism>
<evidence type="ECO:0000313" key="1">
    <source>
        <dbReference type="EMBL" id="KAK0724233.1"/>
    </source>
</evidence>
<name>A0AA40E6G7_9PEZI</name>
<accession>A0AA40E6G7</accession>
<gene>
    <name evidence="1" type="ORF">B0H67DRAFT_567497</name>
</gene>
<dbReference type="EMBL" id="JAUKUA010000002">
    <property type="protein sequence ID" value="KAK0724233.1"/>
    <property type="molecule type" value="Genomic_DNA"/>
</dbReference>
<proteinExistence type="predicted"/>
<evidence type="ECO:0000313" key="2">
    <source>
        <dbReference type="Proteomes" id="UP001172102"/>
    </source>
</evidence>
<dbReference type="AlphaFoldDB" id="A0AA40E6G7"/>
<protein>
    <submittedName>
        <fullName evidence="1">Uncharacterized protein</fullName>
    </submittedName>
</protein>
<dbReference type="Proteomes" id="UP001172102">
    <property type="component" value="Unassembled WGS sequence"/>
</dbReference>
<sequence length="162" mass="17666">MAPWPILRKVALSTVILMRTAALPAKISWYLMKNAVGLSSSVWGCFTMACIRSSSWTALVLLASKPSPYRCNRHPVNLFLEEMKGEPGLLCSGEVGFGGLPKGCHCLTRQSILENWHGTSDDLSAGALHYEGHMMGRDALGSQIIDGDRVVVGGRRCRDSFN</sequence>
<keyword evidence="2" id="KW-1185">Reference proteome</keyword>
<reference evidence="1" key="1">
    <citation type="submission" date="2023-06" db="EMBL/GenBank/DDBJ databases">
        <title>Genome-scale phylogeny and comparative genomics of the fungal order Sordariales.</title>
        <authorList>
            <consortium name="Lawrence Berkeley National Laboratory"/>
            <person name="Hensen N."/>
            <person name="Bonometti L."/>
            <person name="Westerberg I."/>
            <person name="Brannstrom I.O."/>
            <person name="Guillou S."/>
            <person name="Cros-Aarteil S."/>
            <person name="Calhoun S."/>
            <person name="Haridas S."/>
            <person name="Kuo A."/>
            <person name="Mondo S."/>
            <person name="Pangilinan J."/>
            <person name="Riley R."/>
            <person name="Labutti K."/>
            <person name="Andreopoulos B."/>
            <person name="Lipzen A."/>
            <person name="Chen C."/>
            <person name="Yanf M."/>
            <person name="Daum C."/>
            <person name="Ng V."/>
            <person name="Clum A."/>
            <person name="Steindorff A."/>
            <person name="Ohm R."/>
            <person name="Martin F."/>
            <person name="Silar P."/>
            <person name="Natvig D."/>
            <person name="Lalanne C."/>
            <person name="Gautier V."/>
            <person name="Ament-Velasquez S.L."/>
            <person name="Kruys A."/>
            <person name="Hutchinson M.I."/>
            <person name="Powell A.J."/>
            <person name="Barry K."/>
            <person name="Miller A.N."/>
            <person name="Grigoriev I.V."/>
            <person name="Debuchy R."/>
            <person name="Gladieux P."/>
            <person name="Thoren M.H."/>
            <person name="Johannesson H."/>
        </authorList>
    </citation>
    <scope>NUCLEOTIDE SEQUENCE</scope>
    <source>
        <strain evidence="1">SMH4607-1</strain>
    </source>
</reference>
<comment type="caution">
    <text evidence="1">The sequence shown here is derived from an EMBL/GenBank/DDBJ whole genome shotgun (WGS) entry which is preliminary data.</text>
</comment>